<evidence type="ECO:0000313" key="1">
    <source>
        <dbReference type="EMBL" id="REG10201.1"/>
    </source>
</evidence>
<dbReference type="PANTHER" id="PTHR43393">
    <property type="entry name" value="CYTOKININ RIBOSIDE 5'-MONOPHOSPHATE PHOSPHORIBOHYDROLASE"/>
    <property type="match status" value="1"/>
</dbReference>
<accession>A0A347ZV82</accession>
<dbReference type="AlphaFoldDB" id="A0A347ZV82"/>
<dbReference type="InterPro" id="IPR041164">
    <property type="entry name" value="LDcluster4"/>
</dbReference>
<evidence type="ECO:0000313" key="2">
    <source>
        <dbReference type="Proteomes" id="UP000256388"/>
    </source>
</evidence>
<proteinExistence type="predicted"/>
<dbReference type="Proteomes" id="UP000256388">
    <property type="component" value="Unassembled WGS sequence"/>
</dbReference>
<evidence type="ECO:0008006" key="3">
    <source>
        <dbReference type="Google" id="ProtNLM"/>
    </source>
</evidence>
<reference evidence="1 2" key="1">
    <citation type="submission" date="2018-08" db="EMBL/GenBank/DDBJ databases">
        <title>Genomic Encyclopedia of Type Strains, Phase IV (KMG-IV): sequencing the most valuable type-strain genomes for metagenomic binning, comparative biology and taxonomic classification.</title>
        <authorList>
            <person name="Goeker M."/>
        </authorList>
    </citation>
    <scope>NUCLEOTIDE SEQUENCE [LARGE SCALE GENOMIC DNA]</scope>
    <source>
        <strain evidence="1 2">DSM 23923</strain>
    </source>
</reference>
<comment type="caution">
    <text evidence="1">The sequence shown here is derived from an EMBL/GenBank/DDBJ whole genome shotgun (WGS) entry which is preliminary data.</text>
</comment>
<keyword evidence="2" id="KW-1185">Reference proteome</keyword>
<dbReference type="Pfam" id="PF18306">
    <property type="entry name" value="LDcluster4"/>
    <property type="match status" value="1"/>
</dbReference>
<dbReference type="SUPFAM" id="SSF102405">
    <property type="entry name" value="MCP/YpsA-like"/>
    <property type="match status" value="1"/>
</dbReference>
<dbReference type="RefSeq" id="WP_116223395.1">
    <property type="nucleotide sequence ID" value="NZ_AP018437.1"/>
</dbReference>
<dbReference type="EMBL" id="QUMS01000001">
    <property type="protein sequence ID" value="REG10201.1"/>
    <property type="molecule type" value="Genomic_DNA"/>
</dbReference>
<organism evidence="1 2">
    <name type="scientific">Pelolinea submarina</name>
    <dbReference type="NCBI Taxonomy" id="913107"/>
    <lineage>
        <taxon>Bacteria</taxon>
        <taxon>Bacillati</taxon>
        <taxon>Chloroflexota</taxon>
        <taxon>Anaerolineae</taxon>
        <taxon>Anaerolineales</taxon>
        <taxon>Anaerolineaceae</taxon>
        <taxon>Pelolinea</taxon>
    </lineage>
</organism>
<name>A0A347ZV82_9CHLR</name>
<sequence length="182" mass="19288">MKISVFGGSKTPPDSPDYNEALALGRGLAQAGHTVLSGGYRGSMEAVSRGAAEAGGQAIGVTCGEIESWRGVQPNPWLTEKVQCATLNERLYYLVTECDLAVALPGGIGTLTELSLTWNLMVIDSIPHKPLLLVSAGWEQTLRAFYSGLDGYIPEKDRGFLVFCPDAAAALQAVAKYRPASA</sequence>
<dbReference type="Gene3D" id="3.40.50.450">
    <property type="match status" value="1"/>
</dbReference>
<dbReference type="PANTHER" id="PTHR43393:SF3">
    <property type="entry name" value="LYSINE DECARBOXYLASE-LIKE PROTEIN"/>
    <property type="match status" value="1"/>
</dbReference>
<dbReference type="GO" id="GO:0005829">
    <property type="term" value="C:cytosol"/>
    <property type="evidence" value="ECO:0007669"/>
    <property type="project" value="TreeGrafter"/>
</dbReference>
<protein>
    <recommendedName>
        <fullName evidence="3">DNA-binding protein</fullName>
    </recommendedName>
</protein>
<gene>
    <name evidence="1" type="ORF">DFR64_0052</name>
</gene>
<dbReference type="OrthoDB" id="9801098at2"/>
<dbReference type="InterPro" id="IPR052341">
    <property type="entry name" value="LOG_family_nucleotidases"/>
</dbReference>